<keyword evidence="1" id="KW-0732">Signal</keyword>
<sequence>MKIRAMATLSAATAALAIGLGFAVPTAANAATKSAAHTGTYAAAKPAVVTPDSGTSCTSGDLCVYYLQNFGGPVYGFLSNDANWTNNYFSNGATVNDNDESWWNNGTSCAGCSAVSVYKNINYGGGVDICLRLGQYVAVKTSVQDQGSSDSWHSSC</sequence>
<evidence type="ECO:0000313" key="2">
    <source>
        <dbReference type="EMBL" id="MBS2962960.1"/>
    </source>
</evidence>
<dbReference type="AlphaFoldDB" id="A0A8J7WLC5"/>
<evidence type="ECO:0000256" key="1">
    <source>
        <dbReference type="SAM" id="SignalP"/>
    </source>
</evidence>
<accession>A0A8J7WLC5</accession>
<comment type="caution">
    <text evidence="2">The sequence shown here is derived from an EMBL/GenBank/DDBJ whole genome shotgun (WGS) entry which is preliminary data.</text>
</comment>
<protein>
    <submittedName>
        <fullName evidence="2">Peptidase inhibitor family I36 protein</fullName>
    </submittedName>
</protein>
<gene>
    <name evidence="2" type="ORF">KGA66_07890</name>
</gene>
<keyword evidence="3" id="KW-1185">Reference proteome</keyword>
<dbReference type="RefSeq" id="WP_211466198.1">
    <property type="nucleotide sequence ID" value="NZ_JAGSXH010000018.1"/>
</dbReference>
<proteinExistence type="predicted"/>
<feature type="signal peptide" evidence="1">
    <location>
        <begin position="1"/>
        <end position="30"/>
    </location>
</feature>
<dbReference type="Proteomes" id="UP000677913">
    <property type="component" value="Unassembled WGS sequence"/>
</dbReference>
<name>A0A8J7WLC5_9ACTN</name>
<dbReference type="Pfam" id="PF03995">
    <property type="entry name" value="Inhibitor_I36"/>
    <property type="match status" value="1"/>
</dbReference>
<reference evidence="2" key="1">
    <citation type="submission" date="2021-04" db="EMBL/GenBank/DDBJ databases">
        <title>Genome based classification of Actinospica acidithermotolerans sp. nov., an actinobacterium isolated from an Indonesian hot spring.</title>
        <authorList>
            <person name="Kusuma A.B."/>
            <person name="Putra K.E."/>
            <person name="Nafisah S."/>
            <person name="Loh J."/>
            <person name="Nouioui I."/>
            <person name="Goodfellow M."/>
        </authorList>
    </citation>
    <scope>NUCLEOTIDE SEQUENCE</scope>
    <source>
        <strain evidence="2">DSM 45618</strain>
    </source>
</reference>
<organism evidence="2 3">
    <name type="scientific">Actinocrinis puniceicyclus</name>
    <dbReference type="NCBI Taxonomy" id="977794"/>
    <lineage>
        <taxon>Bacteria</taxon>
        <taxon>Bacillati</taxon>
        <taxon>Actinomycetota</taxon>
        <taxon>Actinomycetes</taxon>
        <taxon>Catenulisporales</taxon>
        <taxon>Actinospicaceae</taxon>
        <taxon>Actinocrinis</taxon>
    </lineage>
</organism>
<feature type="chain" id="PRO_5035254182" evidence="1">
    <location>
        <begin position="31"/>
        <end position="156"/>
    </location>
</feature>
<dbReference type="EMBL" id="JAGSXH010000018">
    <property type="protein sequence ID" value="MBS2962960.1"/>
    <property type="molecule type" value="Genomic_DNA"/>
</dbReference>
<evidence type="ECO:0000313" key="3">
    <source>
        <dbReference type="Proteomes" id="UP000677913"/>
    </source>
</evidence>